<dbReference type="InterPro" id="IPR027417">
    <property type="entry name" value="P-loop_NTPase"/>
</dbReference>
<dbReference type="NCBIfam" id="TIGR00665">
    <property type="entry name" value="DnaB"/>
    <property type="match status" value="1"/>
</dbReference>
<evidence type="ECO:0000313" key="15">
    <source>
        <dbReference type="Proteomes" id="UP000070457"/>
    </source>
</evidence>
<comment type="similarity">
    <text evidence="1 12">Belongs to the helicase family. DnaB subfamily.</text>
</comment>
<dbReference type="AlphaFoldDB" id="A0A136LYD4"/>
<dbReference type="SUPFAM" id="SSF52540">
    <property type="entry name" value="P-loop containing nucleoside triphosphate hydrolases"/>
    <property type="match status" value="1"/>
</dbReference>
<keyword evidence="8 12" id="KW-0238">DNA-binding</keyword>
<dbReference type="GO" id="GO:0006269">
    <property type="term" value="P:DNA replication, synthesis of primer"/>
    <property type="evidence" value="ECO:0007669"/>
    <property type="project" value="UniProtKB-UniRule"/>
</dbReference>
<accession>A0A136LYD4</accession>
<dbReference type="InterPro" id="IPR007693">
    <property type="entry name" value="DNA_helicase_DnaB-like_N"/>
</dbReference>
<dbReference type="InterPro" id="IPR016136">
    <property type="entry name" value="DNA_helicase_N/primase_C"/>
</dbReference>
<dbReference type="InterPro" id="IPR007694">
    <property type="entry name" value="DNA_helicase_DnaB-like_C"/>
</dbReference>
<dbReference type="Gene3D" id="3.40.50.300">
    <property type="entry name" value="P-loop containing nucleotide triphosphate hydrolases"/>
    <property type="match status" value="1"/>
</dbReference>
<dbReference type="Pfam" id="PF00772">
    <property type="entry name" value="DnaB"/>
    <property type="match status" value="1"/>
</dbReference>
<evidence type="ECO:0000256" key="5">
    <source>
        <dbReference type="ARBA" id="ARBA00022801"/>
    </source>
</evidence>
<evidence type="ECO:0000256" key="3">
    <source>
        <dbReference type="ARBA" id="ARBA00022705"/>
    </source>
</evidence>
<evidence type="ECO:0000259" key="13">
    <source>
        <dbReference type="PROSITE" id="PS51199"/>
    </source>
</evidence>
<organism evidence="14 15">
    <name type="scientific">candidate division WS6 bacterium OLB20</name>
    <dbReference type="NCBI Taxonomy" id="1617426"/>
    <lineage>
        <taxon>Bacteria</taxon>
        <taxon>Candidatus Dojkabacteria</taxon>
    </lineage>
</organism>
<evidence type="ECO:0000256" key="11">
    <source>
        <dbReference type="NCBIfam" id="TIGR00665"/>
    </source>
</evidence>
<keyword evidence="7 12" id="KW-0067">ATP-binding</keyword>
<keyword evidence="9" id="KW-0413">Isomerase</keyword>
<dbReference type="GO" id="GO:0003677">
    <property type="term" value="F:DNA binding"/>
    <property type="evidence" value="ECO:0007669"/>
    <property type="project" value="UniProtKB-UniRule"/>
</dbReference>
<name>A0A136LYD4_9BACT</name>
<evidence type="ECO:0000256" key="8">
    <source>
        <dbReference type="ARBA" id="ARBA00023125"/>
    </source>
</evidence>
<evidence type="ECO:0000256" key="6">
    <source>
        <dbReference type="ARBA" id="ARBA00022806"/>
    </source>
</evidence>
<keyword evidence="3 12" id="KW-0235">DNA replication</keyword>
<comment type="catalytic activity">
    <reaction evidence="10 12">
        <text>ATP + H2O = ADP + phosphate + H(+)</text>
        <dbReference type="Rhea" id="RHEA:13065"/>
        <dbReference type="ChEBI" id="CHEBI:15377"/>
        <dbReference type="ChEBI" id="CHEBI:15378"/>
        <dbReference type="ChEBI" id="CHEBI:30616"/>
        <dbReference type="ChEBI" id="CHEBI:43474"/>
        <dbReference type="ChEBI" id="CHEBI:456216"/>
        <dbReference type="EC" id="5.6.2.3"/>
    </reaction>
</comment>
<evidence type="ECO:0000256" key="7">
    <source>
        <dbReference type="ARBA" id="ARBA00022840"/>
    </source>
</evidence>
<evidence type="ECO:0000256" key="4">
    <source>
        <dbReference type="ARBA" id="ARBA00022741"/>
    </source>
</evidence>
<comment type="function">
    <text evidence="12">The main replicative DNA helicase, it participates in initiation and elongation during chromosome replication. Travels ahead of the DNA replisome, separating dsDNA into templates for DNA synthesis. A processive ATP-dependent 5'-3' DNA helicase it has DNA-dependent ATPase activity.</text>
</comment>
<dbReference type="GO" id="GO:0043139">
    <property type="term" value="F:5'-3' DNA helicase activity"/>
    <property type="evidence" value="ECO:0007669"/>
    <property type="project" value="UniProtKB-EC"/>
</dbReference>
<dbReference type="GO" id="GO:1990077">
    <property type="term" value="C:primosome complex"/>
    <property type="evidence" value="ECO:0007669"/>
    <property type="project" value="UniProtKB-UniRule"/>
</dbReference>
<gene>
    <name evidence="14" type="primary">dnaC</name>
    <name evidence="14" type="ORF">TR69_WS6001000633</name>
</gene>
<evidence type="ECO:0000313" key="14">
    <source>
        <dbReference type="EMBL" id="KXK26626.1"/>
    </source>
</evidence>
<dbReference type="PATRIC" id="fig|1617426.3.peg.629"/>
<evidence type="ECO:0000256" key="1">
    <source>
        <dbReference type="ARBA" id="ARBA00008428"/>
    </source>
</evidence>
<keyword evidence="2 12" id="KW-0639">Primosome</keyword>
<dbReference type="GO" id="GO:0005829">
    <property type="term" value="C:cytosol"/>
    <property type="evidence" value="ECO:0007669"/>
    <property type="project" value="TreeGrafter"/>
</dbReference>
<comment type="caution">
    <text evidence="14">The sequence shown here is derived from an EMBL/GenBank/DDBJ whole genome shotgun (WGS) entry which is preliminary data.</text>
</comment>
<dbReference type="Proteomes" id="UP000070457">
    <property type="component" value="Unassembled WGS sequence"/>
</dbReference>
<dbReference type="Pfam" id="PF03796">
    <property type="entry name" value="DnaB_C"/>
    <property type="match status" value="1"/>
</dbReference>
<dbReference type="SUPFAM" id="SSF48024">
    <property type="entry name" value="N-terminal domain of DnaB helicase"/>
    <property type="match status" value="1"/>
</dbReference>
<evidence type="ECO:0000256" key="9">
    <source>
        <dbReference type="ARBA" id="ARBA00023235"/>
    </source>
</evidence>
<dbReference type="PROSITE" id="PS51199">
    <property type="entry name" value="SF4_HELICASE"/>
    <property type="match status" value="1"/>
</dbReference>
<evidence type="ECO:0000256" key="10">
    <source>
        <dbReference type="ARBA" id="ARBA00048954"/>
    </source>
</evidence>
<dbReference type="CDD" id="cd00984">
    <property type="entry name" value="DnaB_C"/>
    <property type="match status" value="1"/>
</dbReference>
<protein>
    <recommendedName>
        <fullName evidence="11 12">Replicative DNA helicase</fullName>
        <ecNumber evidence="11 12">5.6.2.3</ecNumber>
    </recommendedName>
</protein>
<dbReference type="GO" id="GO:0005524">
    <property type="term" value="F:ATP binding"/>
    <property type="evidence" value="ECO:0007669"/>
    <property type="project" value="UniProtKB-UniRule"/>
</dbReference>
<proteinExistence type="inferred from homology"/>
<dbReference type="PANTHER" id="PTHR30153">
    <property type="entry name" value="REPLICATIVE DNA HELICASE DNAB"/>
    <property type="match status" value="1"/>
</dbReference>
<dbReference type="GO" id="GO:0016887">
    <property type="term" value="F:ATP hydrolysis activity"/>
    <property type="evidence" value="ECO:0007669"/>
    <property type="project" value="RHEA"/>
</dbReference>
<evidence type="ECO:0000256" key="12">
    <source>
        <dbReference type="RuleBase" id="RU362085"/>
    </source>
</evidence>
<dbReference type="EC" id="5.6.2.3" evidence="11 12"/>
<dbReference type="EMBL" id="JYNZ01000003">
    <property type="protein sequence ID" value="KXK26626.1"/>
    <property type="molecule type" value="Genomic_DNA"/>
</dbReference>
<sequence>MAELKLPPQNLEAEQSVLGAMLLDQEAVYKVAEFLSPEHFYKDTHRHIFAAALELLSGQKPIDVLTLSSQLKKKKLLAKVGGAEYLSELVANVPTAAHVEEYGHLIKEASIRRRLIGLAAELGEMAYQEGDALEDVLDRAERDLLGISESSVERDFVHVSKLLEESYERAEELNRDQGKLRGIPTGFPFLDGILGGFQDSDLVILAARPSVGKTAFSLDVARHAAVAEKRSVGIFSLEMSNTQLMDRMLSMQVGIGLWDLRMGRISDEGFSRLADAMGILSECKLFIDDTPGIGIMEMRTKARRLKVEHGLDLIIVDYLQLMQGRTRESRVQEVSEISRFLKSLARELNVPVIALSQLSRSVEQRGGDGVPQLSDLRDSGSIEQDADVVIFLSKVGSDDEHSSDNRMLTVAKHRNGPTGAVELFFVKEQARFRELDKMHG</sequence>
<dbReference type="Gene3D" id="1.10.860.10">
    <property type="entry name" value="DNAb Helicase, Chain A"/>
    <property type="match status" value="1"/>
</dbReference>
<dbReference type="STRING" id="1617426.TR69_WS6001000633"/>
<dbReference type="InterPro" id="IPR036185">
    <property type="entry name" value="DNA_heli_DnaB-like_N_sf"/>
</dbReference>
<keyword evidence="6 12" id="KW-0347">Helicase</keyword>
<dbReference type="FunFam" id="1.10.860.10:FF:000001">
    <property type="entry name" value="Replicative DNA helicase"/>
    <property type="match status" value="1"/>
</dbReference>
<dbReference type="InterPro" id="IPR007692">
    <property type="entry name" value="DNA_helicase_DnaB"/>
</dbReference>
<reference evidence="14 15" key="1">
    <citation type="submission" date="2015-02" db="EMBL/GenBank/DDBJ databases">
        <title>Improved understanding of the partial-nitritation anammox process through 23 genomes representing the majority of the microbial community.</title>
        <authorList>
            <person name="Speth D.R."/>
            <person name="In T Zandt M."/>
            <person name="Guerrero Cruz S."/>
            <person name="Jetten M.S."/>
            <person name="Dutilh B.E."/>
        </authorList>
    </citation>
    <scope>NUCLEOTIDE SEQUENCE [LARGE SCALE GENOMIC DNA]</scope>
    <source>
        <strain evidence="14">OLB20</strain>
    </source>
</reference>
<evidence type="ECO:0000256" key="2">
    <source>
        <dbReference type="ARBA" id="ARBA00022515"/>
    </source>
</evidence>
<feature type="domain" description="SF4 helicase" evidence="13">
    <location>
        <begin position="176"/>
        <end position="439"/>
    </location>
</feature>
<keyword evidence="5 12" id="KW-0378">Hydrolase</keyword>
<keyword evidence="4 12" id="KW-0547">Nucleotide-binding</keyword>
<dbReference type="PANTHER" id="PTHR30153:SF2">
    <property type="entry name" value="REPLICATIVE DNA HELICASE"/>
    <property type="match status" value="1"/>
</dbReference>